<sequence length="1147" mass="127283">MADTRYTPGQEKTIKTLDKPLFVAAGAGSGKTFTLTQRIVWALKEGSGADGKPYLSSLDQALIITFTNAAATEIKERVREALEKEGLHSAALQVDDAWISTIHGMCSRILKIHALDLGLDPEFEIIDDMTRNQLVNISIEEVLRELSQDESYAEFLSTYAGNRDALKSRIETLISYAQSSPVGMDAISFVGDSSDLEVLKAELESLYGALEELKAAIAEKKPDEADQLQSVQSELSNKLQQHLVLSLTDFDQAFWETLGKAVKAVRSTKEIKNVKDEAAYQLKVCSSLFGLIQDTSEGQCLKDVTEQVYKLFKQKKLAAGGLDNDDLLHLTAKVFEEHPEIAAVYTDKFKLVMVDEFQDTDQQQVQMIKSLSGKDAQYLTTVGDAQQSIYRFRGADVDVFFRRQAEVSEDLQPRLVDNFRSHNEILRFVAKVCSADGMIPNFMDLSAGREEPATPFIAHSPRVYFEVTKFEKSGNSKPGDDVTRSQLVAYQLADRINTLMQDENIQAKDVAILMKSVKKAQPYIEALRTFGIESVVSGASTFGEQPEVQLIGSLLQTLANMYDSYEGLFPVLSSEIFSLDASDLLLLGTNFGENGQRITNRDIAESVVNGVCNPPFEISPKLKNALEVLSNARSSLSNKRVSDVIKKVVLDAGWISRLQKMGNEGQSKIANIFAALEQIDSLQKELSIGVASVAKAFSQWCNTAKESPKVLHCSTQNAVTFMTIHASKGLEFPVVAVVGAVSGPKAGAGSEPFLHVRKDDSYQIAFSSSSKKLHELYDGCHEVPTSIDECKGLLEWRMFLETQENEFEEQEQNRRLYVALTRAREAVILTSTIDLTKEGISPRYTRKITNALFKEPPLSAGEHQFEYGGDLAGCMRVVQGSGKKDEPIQVEGLELVEPFDRKPSEKENSQAVETFDLYEKIRLSVTSETTYDQRKGFFSYSSAHQQMAENFKGENDLQPVAETSVVLPGTLADDGVDPTNLGSAFHELAQIMVETQSKVDEKTIERQCFKNSVPQRAVSRVKQALELWSNSAIRQEALAHDVVIAESPFTLQVNSEYGNYVEGAIDLLAYNKGSKDALVVDYKTGDKGLSATQIYEHHQMQANFYAYVLMQRGFTKVECAFVCVEVEEAGQPHVARYTFDVNHQPRL</sequence>
<dbReference type="PROSITE" id="PS51217">
    <property type="entry name" value="UVRD_HELICASE_CTER"/>
    <property type="match status" value="1"/>
</dbReference>
<dbReference type="Gene3D" id="3.90.320.10">
    <property type="match status" value="1"/>
</dbReference>
<feature type="binding site" evidence="15">
    <location>
        <begin position="25"/>
        <end position="32"/>
    </location>
    <ligand>
        <name>ATP</name>
        <dbReference type="ChEBI" id="CHEBI:30616"/>
    </ligand>
</feature>
<dbReference type="GO" id="GO:0005829">
    <property type="term" value="C:cytosol"/>
    <property type="evidence" value="ECO:0007669"/>
    <property type="project" value="TreeGrafter"/>
</dbReference>
<evidence type="ECO:0000256" key="8">
    <source>
        <dbReference type="ARBA" id="ARBA00022840"/>
    </source>
</evidence>
<accession>A0A9E7DBY1</accession>
<keyword evidence="9" id="KW-0238">DNA-binding</keyword>
<dbReference type="InterPro" id="IPR000212">
    <property type="entry name" value="DNA_helicase_UvrD/REP"/>
</dbReference>
<gene>
    <name evidence="18" type="ORF">M3I19_04810</name>
</gene>
<dbReference type="GO" id="GO:0005524">
    <property type="term" value="F:ATP binding"/>
    <property type="evidence" value="ECO:0007669"/>
    <property type="project" value="UniProtKB-UniRule"/>
</dbReference>
<dbReference type="EC" id="5.6.2.4" evidence="13"/>
<evidence type="ECO:0000313" key="19">
    <source>
        <dbReference type="Proteomes" id="UP000831562"/>
    </source>
</evidence>
<evidence type="ECO:0000256" key="10">
    <source>
        <dbReference type="ARBA" id="ARBA00023204"/>
    </source>
</evidence>
<evidence type="ECO:0000256" key="3">
    <source>
        <dbReference type="ARBA" id="ARBA00022741"/>
    </source>
</evidence>
<evidence type="ECO:0000256" key="4">
    <source>
        <dbReference type="ARBA" id="ARBA00022763"/>
    </source>
</evidence>
<dbReference type="InterPro" id="IPR038726">
    <property type="entry name" value="PDDEXK_AddAB-type"/>
</dbReference>
<evidence type="ECO:0000256" key="11">
    <source>
        <dbReference type="ARBA" id="ARBA00023235"/>
    </source>
</evidence>
<dbReference type="InterPro" id="IPR027417">
    <property type="entry name" value="P-loop_NTPase"/>
</dbReference>
<dbReference type="Pfam" id="PF12705">
    <property type="entry name" value="PDDEXK_1"/>
    <property type="match status" value="1"/>
</dbReference>
<keyword evidence="6 15" id="KW-0347">Helicase</keyword>
<keyword evidence="7" id="KW-0269">Exonuclease</keyword>
<comment type="similarity">
    <text evidence="1">Belongs to the helicase family. UvrD subfamily.</text>
</comment>
<evidence type="ECO:0000259" key="16">
    <source>
        <dbReference type="PROSITE" id="PS51198"/>
    </source>
</evidence>
<dbReference type="GO" id="GO:0000725">
    <property type="term" value="P:recombinational repair"/>
    <property type="evidence" value="ECO:0007669"/>
    <property type="project" value="TreeGrafter"/>
</dbReference>
<keyword evidence="10" id="KW-0234">DNA repair</keyword>
<protein>
    <recommendedName>
        <fullName evidence="13">DNA 3'-5' helicase</fullName>
        <ecNumber evidence="13">5.6.2.4</ecNumber>
    </recommendedName>
</protein>
<feature type="domain" description="UvrD-like helicase C-terminal" evidence="17">
    <location>
        <begin position="447"/>
        <end position="729"/>
    </location>
</feature>
<dbReference type="InterPro" id="IPR013986">
    <property type="entry name" value="DExx_box_DNA_helicase_dom_sf"/>
</dbReference>
<comment type="catalytic activity">
    <reaction evidence="14">
        <text>ATP + H2O = ADP + phosphate + H(+)</text>
        <dbReference type="Rhea" id="RHEA:13065"/>
        <dbReference type="ChEBI" id="CHEBI:15377"/>
        <dbReference type="ChEBI" id="CHEBI:15378"/>
        <dbReference type="ChEBI" id="CHEBI:30616"/>
        <dbReference type="ChEBI" id="CHEBI:43474"/>
        <dbReference type="ChEBI" id="CHEBI:456216"/>
        <dbReference type="EC" id="5.6.2.4"/>
    </reaction>
</comment>
<dbReference type="PROSITE" id="PS51198">
    <property type="entry name" value="UVRD_HELICASE_ATP_BIND"/>
    <property type="match status" value="1"/>
</dbReference>
<dbReference type="Gene3D" id="1.10.10.160">
    <property type="match status" value="1"/>
</dbReference>
<evidence type="ECO:0000256" key="7">
    <source>
        <dbReference type="ARBA" id="ARBA00022839"/>
    </source>
</evidence>
<proteinExistence type="inferred from homology"/>
<feature type="domain" description="UvrD-like helicase ATP-binding" evidence="16">
    <location>
        <begin position="4"/>
        <end position="422"/>
    </location>
</feature>
<dbReference type="InterPro" id="IPR014017">
    <property type="entry name" value="DNA_helicase_UvrD-like_C"/>
</dbReference>
<comment type="catalytic activity">
    <reaction evidence="12">
        <text>Couples ATP hydrolysis with the unwinding of duplex DNA by translocating in the 3'-5' direction.</text>
        <dbReference type="EC" id="5.6.2.4"/>
    </reaction>
</comment>
<dbReference type="Pfam" id="PF13361">
    <property type="entry name" value="UvrD_C"/>
    <property type="match status" value="1"/>
</dbReference>
<keyword evidence="4" id="KW-0227">DNA damage</keyword>
<evidence type="ECO:0000256" key="12">
    <source>
        <dbReference type="ARBA" id="ARBA00034617"/>
    </source>
</evidence>
<evidence type="ECO:0000256" key="13">
    <source>
        <dbReference type="ARBA" id="ARBA00034808"/>
    </source>
</evidence>
<evidence type="ECO:0000256" key="9">
    <source>
        <dbReference type="ARBA" id="ARBA00023125"/>
    </source>
</evidence>
<dbReference type="Proteomes" id="UP000831562">
    <property type="component" value="Chromosome"/>
</dbReference>
<dbReference type="GO" id="GO:0004527">
    <property type="term" value="F:exonuclease activity"/>
    <property type="evidence" value="ECO:0007669"/>
    <property type="project" value="UniProtKB-KW"/>
</dbReference>
<dbReference type="InterPro" id="IPR011604">
    <property type="entry name" value="PDDEXK-like_dom_sf"/>
</dbReference>
<dbReference type="Gene3D" id="3.40.50.300">
    <property type="entry name" value="P-loop containing nucleotide triphosphate hydrolases"/>
    <property type="match status" value="4"/>
</dbReference>
<evidence type="ECO:0000259" key="17">
    <source>
        <dbReference type="PROSITE" id="PS51217"/>
    </source>
</evidence>
<evidence type="ECO:0000256" key="6">
    <source>
        <dbReference type="ARBA" id="ARBA00022806"/>
    </source>
</evidence>
<dbReference type="Pfam" id="PF00580">
    <property type="entry name" value="UvrD-helicase"/>
    <property type="match status" value="1"/>
</dbReference>
<evidence type="ECO:0000256" key="15">
    <source>
        <dbReference type="PROSITE-ProRule" id="PRU00560"/>
    </source>
</evidence>
<keyword evidence="2" id="KW-0540">Nuclease</keyword>
<evidence type="ECO:0000313" key="18">
    <source>
        <dbReference type="EMBL" id="UQF77620.1"/>
    </source>
</evidence>
<dbReference type="GO" id="GO:0003677">
    <property type="term" value="F:DNA binding"/>
    <property type="evidence" value="ECO:0007669"/>
    <property type="project" value="UniProtKB-KW"/>
</dbReference>
<dbReference type="GO" id="GO:0043138">
    <property type="term" value="F:3'-5' DNA helicase activity"/>
    <property type="evidence" value="ECO:0007669"/>
    <property type="project" value="UniProtKB-EC"/>
</dbReference>
<keyword evidence="11" id="KW-0413">Isomerase</keyword>
<dbReference type="EMBL" id="CP097092">
    <property type="protein sequence ID" value="UQF77620.1"/>
    <property type="molecule type" value="Genomic_DNA"/>
</dbReference>
<keyword evidence="8 15" id="KW-0067">ATP-binding</keyword>
<evidence type="ECO:0000256" key="5">
    <source>
        <dbReference type="ARBA" id="ARBA00022801"/>
    </source>
</evidence>
<organism evidence="18 19">
    <name type="scientific">Lancefieldella parvula</name>
    <dbReference type="NCBI Taxonomy" id="1382"/>
    <lineage>
        <taxon>Bacteria</taxon>
        <taxon>Bacillati</taxon>
        <taxon>Actinomycetota</taxon>
        <taxon>Coriobacteriia</taxon>
        <taxon>Coriobacteriales</taxon>
        <taxon>Atopobiaceae</taxon>
        <taxon>Lancefieldella</taxon>
    </lineage>
</organism>
<evidence type="ECO:0000256" key="14">
    <source>
        <dbReference type="ARBA" id="ARBA00048988"/>
    </source>
</evidence>
<dbReference type="AlphaFoldDB" id="A0A9E7DBY1"/>
<dbReference type="PANTHER" id="PTHR11070:SF2">
    <property type="entry name" value="ATP-DEPENDENT DNA HELICASE SRS2"/>
    <property type="match status" value="1"/>
</dbReference>
<keyword evidence="3 15" id="KW-0547">Nucleotide-binding</keyword>
<keyword evidence="5 15" id="KW-0378">Hydrolase</keyword>
<name>A0A9E7DBY1_9ACTN</name>
<reference evidence="18" key="1">
    <citation type="submission" date="2022-05" db="EMBL/GenBank/DDBJ databases">
        <title>Using nanopore sequencing to obtain complete genomes from saliva samples.</title>
        <authorList>
            <person name="Baker J.L."/>
        </authorList>
    </citation>
    <scope>NUCLEOTIDE SEQUENCE</scope>
    <source>
        <strain evidence="18">JCVI-JB-Lp32</strain>
    </source>
</reference>
<evidence type="ECO:0000256" key="2">
    <source>
        <dbReference type="ARBA" id="ARBA00022722"/>
    </source>
</evidence>
<dbReference type="SUPFAM" id="SSF52540">
    <property type="entry name" value="P-loop containing nucleoside triphosphate hydrolases"/>
    <property type="match status" value="1"/>
</dbReference>
<evidence type="ECO:0000256" key="1">
    <source>
        <dbReference type="ARBA" id="ARBA00009922"/>
    </source>
</evidence>
<dbReference type="InterPro" id="IPR014016">
    <property type="entry name" value="UvrD-like_ATP-bd"/>
</dbReference>
<dbReference type="PANTHER" id="PTHR11070">
    <property type="entry name" value="UVRD / RECB / PCRA DNA HELICASE FAMILY MEMBER"/>
    <property type="match status" value="1"/>
</dbReference>